<keyword evidence="4" id="KW-1185">Reference proteome</keyword>
<protein>
    <submittedName>
        <fullName evidence="3">Uncharacterized protein</fullName>
    </submittedName>
</protein>
<evidence type="ECO:0000313" key="3">
    <source>
        <dbReference type="EMBL" id="RZB94171.1"/>
    </source>
</evidence>
<feature type="transmembrane region" description="Helical" evidence="1">
    <location>
        <begin position="46"/>
        <end position="73"/>
    </location>
</feature>
<dbReference type="Proteomes" id="UP000289340">
    <property type="component" value="Chromosome 9"/>
</dbReference>
<keyword evidence="1" id="KW-1133">Transmembrane helix</keyword>
<feature type="signal peptide" evidence="2">
    <location>
        <begin position="1"/>
        <end position="25"/>
    </location>
</feature>
<keyword evidence="2" id="KW-0732">Signal</keyword>
<organism evidence="3 4">
    <name type="scientific">Glycine soja</name>
    <name type="common">Wild soybean</name>
    <dbReference type="NCBI Taxonomy" id="3848"/>
    <lineage>
        <taxon>Eukaryota</taxon>
        <taxon>Viridiplantae</taxon>
        <taxon>Streptophyta</taxon>
        <taxon>Embryophyta</taxon>
        <taxon>Tracheophyta</taxon>
        <taxon>Spermatophyta</taxon>
        <taxon>Magnoliopsida</taxon>
        <taxon>eudicotyledons</taxon>
        <taxon>Gunneridae</taxon>
        <taxon>Pentapetalae</taxon>
        <taxon>rosids</taxon>
        <taxon>fabids</taxon>
        <taxon>Fabales</taxon>
        <taxon>Fabaceae</taxon>
        <taxon>Papilionoideae</taxon>
        <taxon>50 kb inversion clade</taxon>
        <taxon>NPAAA clade</taxon>
        <taxon>indigoferoid/millettioid clade</taxon>
        <taxon>Phaseoleae</taxon>
        <taxon>Glycine</taxon>
        <taxon>Glycine subgen. Soja</taxon>
    </lineage>
</organism>
<evidence type="ECO:0000313" key="4">
    <source>
        <dbReference type="Proteomes" id="UP000289340"/>
    </source>
</evidence>
<accession>A0A445J6Z6</accession>
<feature type="non-terminal residue" evidence="3">
    <location>
        <position position="1"/>
    </location>
</feature>
<name>A0A445J6Z6_GLYSO</name>
<dbReference type="AlphaFoldDB" id="A0A445J6Z6"/>
<evidence type="ECO:0000256" key="2">
    <source>
        <dbReference type="SAM" id="SignalP"/>
    </source>
</evidence>
<dbReference type="EMBL" id="QZWG01000009">
    <property type="protein sequence ID" value="RZB94171.1"/>
    <property type="molecule type" value="Genomic_DNA"/>
</dbReference>
<feature type="chain" id="PRO_5019489139" evidence="2">
    <location>
        <begin position="26"/>
        <end position="115"/>
    </location>
</feature>
<proteinExistence type="predicted"/>
<comment type="caution">
    <text evidence="3">The sequence shown here is derived from an EMBL/GenBank/DDBJ whole genome shotgun (WGS) entry which is preliminary data.</text>
</comment>
<keyword evidence="1" id="KW-0812">Transmembrane</keyword>
<sequence length="115" mass="12574">KINIICSSLLLSVSLFTFPVTAVSAAVAAAASPTPTAPSSANYFSFFPLCSLAPLFFFFLVSICVFVLQLHFFGLISVLKCRDLKEAGRFIDKGNFRVVLLIRVLAMMELQMKSS</sequence>
<gene>
    <name evidence="3" type="ORF">D0Y65_025439</name>
</gene>
<keyword evidence="1" id="KW-0472">Membrane</keyword>
<reference evidence="3 4" key="1">
    <citation type="submission" date="2018-09" db="EMBL/GenBank/DDBJ databases">
        <title>A high-quality reference genome of wild soybean provides a powerful tool to mine soybean genomes.</title>
        <authorList>
            <person name="Xie M."/>
            <person name="Chung C.Y.L."/>
            <person name="Li M.-W."/>
            <person name="Wong F.-L."/>
            <person name="Chan T.-F."/>
            <person name="Lam H.-M."/>
        </authorList>
    </citation>
    <scope>NUCLEOTIDE SEQUENCE [LARGE SCALE GENOMIC DNA]</scope>
    <source>
        <strain evidence="4">cv. W05</strain>
        <tissue evidence="3">Hypocotyl of etiolated seedlings</tissue>
    </source>
</reference>
<evidence type="ECO:0000256" key="1">
    <source>
        <dbReference type="SAM" id="Phobius"/>
    </source>
</evidence>